<organism evidence="1 2">
    <name type="scientific">Candidatus Nucleicultrix amoebiphila FS5</name>
    <dbReference type="NCBI Taxonomy" id="1414854"/>
    <lineage>
        <taxon>Bacteria</taxon>
        <taxon>Pseudomonadati</taxon>
        <taxon>Pseudomonadota</taxon>
        <taxon>Alphaproteobacteria</taxon>
        <taxon>Holosporales</taxon>
        <taxon>Candidatus Nucleicultricaceae</taxon>
        <taxon>Candidatus Nucleicultrix</taxon>
    </lineage>
</organism>
<keyword evidence="2" id="KW-1185">Reference proteome</keyword>
<dbReference type="SUPFAM" id="SSF159594">
    <property type="entry name" value="XCC0632-like"/>
    <property type="match status" value="1"/>
</dbReference>
<dbReference type="OrthoDB" id="9808689at2"/>
<dbReference type="STRING" id="1414854.GQ61_06250"/>
<dbReference type="Proteomes" id="UP000237351">
    <property type="component" value="Chromosome"/>
</dbReference>
<protein>
    <submittedName>
        <fullName evidence="1">Uncharacterized protein</fullName>
    </submittedName>
</protein>
<sequence length="209" mass="23763">MMQMVNSRAFVVVSFFLTGCVSLFPEPSKEGKRIVLQSLKELRKSHVSLSDIVMIDEPAATGPVATTRISVLRQDEAGLMLQDMLAGTEWPESLPKIIQTHLVEALEYSGHFKGVGRVEDNLKSTLLMIPEIRHFDLLEDQGVFRKVQIELEIKMARSPRRDLLAQRVFKSEAFVTEQGLKGVMMAFNQAYQRILDELVQWVLEAQFKN</sequence>
<reference evidence="1 2" key="1">
    <citation type="submission" date="2014-06" db="EMBL/GenBank/DDBJ databases">
        <title>The genome of the endonuclear symbiont Nucleicultrix amoebiphila.</title>
        <authorList>
            <person name="Schulz F."/>
            <person name="Horn M."/>
        </authorList>
    </citation>
    <scope>NUCLEOTIDE SEQUENCE [LARGE SCALE GENOMIC DNA]</scope>
    <source>
        <strain evidence="1 2">FS5</strain>
    </source>
</reference>
<dbReference type="RefSeq" id="WP_085784463.1">
    <property type="nucleotide sequence ID" value="NZ_CP008743.1"/>
</dbReference>
<evidence type="ECO:0000313" key="1">
    <source>
        <dbReference type="EMBL" id="ARN84951.1"/>
    </source>
</evidence>
<gene>
    <name evidence="1" type="ORF">GQ61_06250</name>
</gene>
<dbReference type="AlphaFoldDB" id="A0A1W6N574"/>
<dbReference type="EMBL" id="CP008743">
    <property type="protein sequence ID" value="ARN84951.1"/>
    <property type="molecule type" value="Genomic_DNA"/>
</dbReference>
<accession>A0A1W6N574</accession>
<evidence type="ECO:0000313" key="2">
    <source>
        <dbReference type="Proteomes" id="UP000237351"/>
    </source>
</evidence>
<dbReference type="Gene3D" id="3.40.50.10610">
    <property type="entry name" value="ABC-type transport auxiliary lipoprotein component"/>
    <property type="match status" value="1"/>
</dbReference>
<dbReference type="KEGG" id="naf:GQ61_06250"/>
<name>A0A1W6N574_9PROT</name>
<proteinExistence type="predicted"/>